<gene>
    <name evidence="7" type="primary">LOC107431053</name>
</gene>
<comment type="similarity">
    <text evidence="5">Belongs to the GRAS family.</text>
</comment>
<dbReference type="SMR" id="A0A6P4AMK8"/>
<feature type="region of interest" description="Leucine repeat II (LRII)" evidence="5">
    <location>
        <begin position="303"/>
        <end position="335"/>
    </location>
</feature>
<comment type="caution">
    <text evidence="5">Lacks conserved residue(s) required for the propagation of feature annotation.</text>
</comment>
<evidence type="ECO:0000313" key="6">
    <source>
        <dbReference type="Proteomes" id="UP001652623"/>
    </source>
</evidence>
<proteinExistence type="inferred from homology"/>
<evidence type="ECO:0000256" key="3">
    <source>
        <dbReference type="ARBA" id="ARBA00023163"/>
    </source>
</evidence>
<keyword evidence="4" id="KW-0539">Nucleus</keyword>
<evidence type="ECO:0000256" key="1">
    <source>
        <dbReference type="ARBA" id="ARBA00004123"/>
    </source>
</evidence>
<reference evidence="7" key="1">
    <citation type="submission" date="2025-08" db="UniProtKB">
        <authorList>
            <consortium name="RefSeq"/>
        </authorList>
    </citation>
    <scope>IDENTIFICATION</scope>
    <source>
        <tissue evidence="7">Seedling</tissue>
    </source>
</reference>
<dbReference type="Proteomes" id="UP001652623">
    <property type="component" value="Chromosome 6"/>
</dbReference>
<evidence type="ECO:0000256" key="2">
    <source>
        <dbReference type="ARBA" id="ARBA00023015"/>
    </source>
</evidence>
<dbReference type="InParanoid" id="A0A6P4AMK8"/>
<dbReference type="PANTHER" id="PTHR31636">
    <property type="entry name" value="OSJNBA0084A10.13 PROTEIN-RELATED"/>
    <property type="match status" value="1"/>
</dbReference>
<dbReference type="InterPro" id="IPR005202">
    <property type="entry name" value="TF_GRAS"/>
</dbReference>
<dbReference type="RefSeq" id="XP_015897412.1">
    <property type="nucleotide sequence ID" value="XM_016041926.4"/>
</dbReference>
<feature type="region of interest" description="VHIID" evidence="5">
    <location>
        <begin position="222"/>
        <end position="287"/>
    </location>
</feature>
<protein>
    <submittedName>
        <fullName evidence="7">Protein NODULATION SIGNALING PATHWAY 2</fullName>
    </submittedName>
</protein>
<dbReference type="Pfam" id="PF03514">
    <property type="entry name" value="GRAS"/>
    <property type="match status" value="1"/>
</dbReference>
<dbReference type="AlphaFoldDB" id="A0A6P4AMK8"/>
<keyword evidence="6" id="KW-1185">Reference proteome</keyword>
<evidence type="ECO:0000313" key="7">
    <source>
        <dbReference type="RefSeq" id="XP_015897412.1"/>
    </source>
</evidence>
<dbReference type="KEGG" id="zju:107431053"/>
<dbReference type="GO" id="GO:0005634">
    <property type="term" value="C:nucleus"/>
    <property type="evidence" value="ECO:0007669"/>
    <property type="project" value="UniProtKB-SubCell"/>
</dbReference>
<organism evidence="6 7">
    <name type="scientific">Ziziphus jujuba</name>
    <name type="common">Chinese jujube</name>
    <name type="synonym">Ziziphus sativa</name>
    <dbReference type="NCBI Taxonomy" id="326968"/>
    <lineage>
        <taxon>Eukaryota</taxon>
        <taxon>Viridiplantae</taxon>
        <taxon>Streptophyta</taxon>
        <taxon>Embryophyta</taxon>
        <taxon>Tracheophyta</taxon>
        <taxon>Spermatophyta</taxon>
        <taxon>Magnoliopsida</taxon>
        <taxon>eudicotyledons</taxon>
        <taxon>Gunneridae</taxon>
        <taxon>Pentapetalae</taxon>
        <taxon>rosids</taxon>
        <taxon>fabids</taxon>
        <taxon>Rosales</taxon>
        <taxon>Rhamnaceae</taxon>
        <taxon>Paliureae</taxon>
        <taxon>Ziziphus</taxon>
    </lineage>
</organism>
<accession>A0A6P4AMK8</accession>
<evidence type="ECO:0000256" key="5">
    <source>
        <dbReference type="PROSITE-ProRule" id="PRU01191"/>
    </source>
</evidence>
<evidence type="ECO:0000256" key="4">
    <source>
        <dbReference type="ARBA" id="ARBA00023242"/>
    </source>
</evidence>
<sequence>MMQPELVQPSSWPLYNVADSPFDNLGQYYNLTMDSHDDDFEFSSLYTTIESYSELSQNPFSSMFSGEPVQIAVCDDPLKGMSPMEDLSLSGEIEGIWEESVGSFPSHQFSNSIEINDLWSPSSSMKSESRTDVTSIQRSLTLPGENMEIENELSVKHLLQAYGEAMEKNQRELAEVLLRCISDKVSPLGEAFERLAFNLSKEAEEQGNYLKQASLKNFDDAYKAFNQIFPYEKFAYFTANSAILEALPGDAETIHIIDFDLEGLQWAQMIEAAAQRQKGLKLTSIKMDEEEADFAPQQWGFEETKRKLLDHAKTFGLKLEVKEVRIEDLVNEIKRTKKRGGGREFLAFNCMAELPHMRRVRSRKHVMEFLRVAKDLLSNSANCKSSYRGIIILGDGDPCEKLSNCSSFSPFFNGCLEHYQALLESMESSFPIRLAEARMAMECLFIWPYISSQAWYQKWKEIKEGFHLQAGFGLEGWRLSKESLMEAKEMLREETSYRVKIEGQNGNEMSLEWGDIPLVRVSTWIN</sequence>
<keyword evidence="3" id="KW-0804">Transcription</keyword>
<comment type="subcellular location">
    <subcellularLocation>
        <location evidence="1">Nucleus</location>
    </subcellularLocation>
</comment>
<feature type="region of interest" description="SAW" evidence="5">
    <location>
        <begin position="454"/>
        <end position="525"/>
    </location>
</feature>
<dbReference type="PROSITE" id="PS50985">
    <property type="entry name" value="GRAS"/>
    <property type="match status" value="1"/>
</dbReference>
<keyword evidence="2" id="KW-0805">Transcription regulation</keyword>
<dbReference type="GeneID" id="107431053"/>
<feature type="short sequence motif" description="VHIID" evidence="5">
    <location>
        <begin position="254"/>
        <end position="258"/>
    </location>
</feature>
<name>A0A6P4AMK8_ZIZJJ</name>